<dbReference type="OrthoDB" id="9808421at2"/>
<evidence type="ECO:0000313" key="4">
    <source>
        <dbReference type="EMBL" id="OLF52028.1"/>
    </source>
</evidence>
<evidence type="ECO:0000259" key="3">
    <source>
        <dbReference type="Pfam" id="PF02563"/>
    </source>
</evidence>
<organism evidence="4 5">
    <name type="scientific">Pseudomonas chlororaphis</name>
    <dbReference type="NCBI Taxonomy" id="587753"/>
    <lineage>
        <taxon>Bacteria</taxon>
        <taxon>Pseudomonadati</taxon>
        <taxon>Pseudomonadota</taxon>
        <taxon>Gammaproteobacteria</taxon>
        <taxon>Pseudomonadales</taxon>
        <taxon>Pseudomonadaceae</taxon>
        <taxon>Pseudomonas</taxon>
    </lineage>
</organism>
<sequence>MMTTNRRSRLCLLSILTASLWLGGCSTPAHVALPDSDTLKARHAAALTLADLPPAQVLIQSGDTLRIVRDAQEPASSDEMTLFVVRPDGFISMPGIGRIKAALLTPEDLGKEVTGRYKRIYREPEVTVNIAIAPSNRVFIGGAVANPSFFNLAGQVSVEQAVLSSGGVLPSADSANIALLRTGADGKYKMYFVDLASMLSNPDHPMVALQRGDLIYVPQSRIGSTVEAVDMYFTKLFPINKGIGVGFNYDLNQQDVKNSGNTINNFTSSSTGTGTGQ</sequence>
<dbReference type="InterPro" id="IPR049712">
    <property type="entry name" value="Poly_export"/>
</dbReference>
<accession>A0A1Q8EJP7</accession>
<dbReference type="PROSITE" id="PS51257">
    <property type="entry name" value="PROKAR_LIPOPROTEIN"/>
    <property type="match status" value="1"/>
</dbReference>
<dbReference type="Proteomes" id="UP000185578">
    <property type="component" value="Unassembled WGS sequence"/>
</dbReference>
<feature type="signal peptide" evidence="2">
    <location>
        <begin position="1"/>
        <end position="31"/>
    </location>
</feature>
<gene>
    <name evidence="4" type="ORF">BTN82_25190</name>
</gene>
<dbReference type="Gene3D" id="3.10.560.10">
    <property type="entry name" value="Outer membrane lipoprotein wza domain like"/>
    <property type="match status" value="1"/>
</dbReference>
<comment type="caution">
    <text evidence="4">The sequence shown here is derived from an EMBL/GenBank/DDBJ whole genome shotgun (WGS) entry which is preliminary data.</text>
</comment>
<dbReference type="Gene3D" id="3.30.1950.10">
    <property type="entry name" value="wza like domain"/>
    <property type="match status" value="1"/>
</dbReference>
<dbReference type="RefSeq" id="WP_075121773.1">
    <property type="nucleotide sequence ID" value="NZ_MSCT01000020.1"/>
</dbReference>
<dbReference type="AlphaFoldDB" id="A0A1Q8EJP7"/>
<dbReference type="GO" id="GO:0015159">
    <property type="term" value="F:polysaccharide transmembrane transporter activity"/>
    <property type="evidence" value="ECO:0007669"/>
    <property type="project" value="InterPro"/>
</dbReference>
<reference evidence="4 5" key="1">
    <citation type="submission" date="2016-12" db="EMBL/GenBank/DDBJ databases">
        <authorList>
            <person name="Song W.-J."/>
            <person name="Kurnit D.M."/>
        </authorList>
    </citation>
    <scope>NUCLEOTIDE SEQUENCE [LARGE SCALE GENOMIC DNA]</scope>
    <source>
        <strain evidence="4 5">PCL1601</strain>
    </source>
</reference>
<feature type="chain" id="PRO_5012344481" evidence="2">
    <location>
        <begin position="32"/>
        <end position="277"/>
    </location>
</feature>
<dbReference type="EMBL" id="MSCT01000020">
    <property type="protein sequence ID" value="OLF52028.1"/>
    <property type="molecule type" value="Genomic_DNA"/>
</dbReference>
<evidence type="ECO:0000256" key="1">
    <source>
        <dbReference type="ARBA" id="ARBA00022729"/>
    </source>
</evidence>
<dbReference type="PANTHER" id="PTHR33619:SF3">
    <property type="entry name" value="POLYSACCHARIDE EXPORT PROTEIN GFCE-RELATED"/>
    <property type="match status" value="1"/>
</dbReference>
<evidence type="ECO:0000313" key="5">
    <source>
        <dbReference type="Proteomes" id="UP000185578"/>
    </source>
</evidence>
<protein>
    <submittedName>
        <fullName evidence="4">Polysaccharide biosynthesis protein</fullName>
    </submittedName>
</protein>
<evidence type="ECO:0000256" key="2">
    <source>
        <dbReference type="SAM" id="SignalP"/>
    </source>
</evidence>
<feature type="domain" description="Polysaccharide export protein N-terminal" evidence="3">
    <location>
        <begin position="54"/>
        <end position="130"/>
    </location>
</feature>
<keyword evidence="1 2" id="KW-0732">Signal</keyword>
<dbReference type="Pfam" id="PF02563">
    <property type="entry name" value="Poly_export"/>
    <property type="match status" value="1"/>
</dbReference>
<proteinExistence type="predicted"/>
<name>A0A1Q8EJP7_9PSED</name>
<dbReference type="InterPro" id="IPR003715">
    <property type="entry name" value="Poly_export_N"/>
</dbReference>
<dbReference type="PANTHER" id="PTHR33619">
    <property type="entry name" value="POLYSACCHARIDE EXPORT PROTEIN GFCE-RELATED"/>
    <property type="match status" value="1"/>
</dbReference>